<keyword evidence="3" id="KW-1185">Reference proteome</keyword>
<dbReference type="Proteomes" id="UP001383192">
    <property type="component" value="Unassembled WGS sequence"/>
</dbReference>
<feature type="region of interest" description="Disordered" evidence="1">
    <location>
        <begin position="442"/>
        <end position="529"/>
    </location>
</feature>
<feature type="compositionally biased region" description="Low complexity" evidence="1">
    <location>
        <begin position="619"/>
        <end position="637"/>
    </location>
</feature>
<feature type="compositionally biased region" description="Polar residues" evidence="1">
    <location>
        <begin position="838"/>
        <end position="849"/>
    </location>
</feature>
<feature type="compositionally biased region" description="Basic and acidic residues" evidence="1">
    <location>
        <begin position="591"/>
        <end position="618"/>
    </location>
</feature>
<feature type="compositionally biased region" description="Polar residues" evidence="1">
    <location>
        <begin position="1299"/>
        <end position="1309"/>
    </location>
</feature>
<comment type="caution">
    <text evidence="2">The sequence shown here is derived from an EMBL/GenBank/DDBJ whole genome shotgun (WGS) entry which is preliminary data.</text>
</comment>
<feature type="compositionally biased region" description="Polar residues" evidence="1">
    <location>
        <begin position="1395"/>
        <end position="1406"/>
    </location>
</feature>
<feature type="compositionally biased region" description="Low complexity" evidence="1">
    <location>
        <begin position="1234"/>
        <end position="1251"/>
    </location>
</feature>
<proteinExistence type="predicted"/>
<feature type="compositionally biased region" description="Low complexity" evidence="1">
    <location>
        <begin position="1429"/>
        <end position="1456"/>
    </location>
</feature>
<reference evidence="2 3" key="1">
    <citation type="submission" date="2024-01" db="EMBL/GenBank/DDBJ databases">
        <title>A draft genome for a cacao thread blight-causing isolate of Paramarasmius palmivorus.</title>
        <authorList>
            <person name="Baruah I.K."/>
            <person name="Bukari Y."/>
            <person name="Amoako-Attah I."/>
            <person name="Meinhardt L.W."/>
            <person name="Bailey B.A."/>
            <person name="Cohen S.P."/>
        </authorList>
    </citation>
    <scope>NUCLEOTIDE SEQUENCE [LARGE SCALE GENOMIC DNA]</scope>
    <source>
        <strain evidence="2 3">GH-12</strain>
    </source>
</reference>
<accession>A0AAW0CZI7</accession>
<feature type="compositionally biased region" description="Acidic residues" evidence="1">
    <location>
        <begin position="1324"/>
        <end position="1335"/>
    </location>
</feature>
<feature type="compositionally biased region" description="Low complexity" evidence="1">
    <location>
        <begin position="339"/>
        <end position="352"/>
    </location>
</feature>
<organism evidence="2 3">
    <name type="scientific">Paramarasmius palmivorus</name>
    <dbReference type="NCBI Taxonomy" id="297713"/>
    <lineage>
        <taxon>Eukaryota</taxon>
        <taxon>Fungi</taxon>
        <taxon>Dikarya</taxon>
        <taxon>Basidiomycota</taxon>
        <taxon>Agaricomycotina</taxon>
        <taxon>Agaricomycetes</taxon>
        <taxon>Agaricomycetidae</taxon>
        <taxon>Agaricales</taxon>
        <taxon>Marasmiineae</taxon>
        <taxon>Marasmiaceae</taxon>
        <taxon>Paramarasmius</taxon>
    </lineage>
</organism>
<feature type="region of interest" description="Disordered" evidence="1">
    <location>
        <begin position="912"/>
        <end position="931"/>
    </location>
</feature>
<feature type="region of interest" description="Disordered" evidence="1">
    <location>
        <begin position="943"/>
        <end position="1049"/>
    </location>
</feature>
<feature type="compositionally biased region" description="Polar residues" evidence="1">
    <location>
        <begin position="1518"/>
        <end position="1537"/>
    </location>
</feature>
<feature type="compositionally biased region" description="Polar residues" evidence="1">
    <location>
        <begin position="699"/>
        <end position="723"/>
    </location>
</feature>
<feature type="region of interest" description="Disordered" evidence="1">
    <location>
        <begin position="331"/>
        <end position="424"/>
    </location>
</feature>
<name>A0AAW0CZI7_9AGAR</name>
<feature type="compositionally biased region" description="Basic and acidic residues" evidence="1">
    <location>
        <begin position="752"/>
        <end position="761"/>
    </location>
</feature>
<feature type="compositionally biased region" description="Low complexity" evidence="1">
    <location>
        <begin position="1700"/>
        <end position="1713"/>
    </location>
</feature>
<feature type="compositionally biased region" description="Acidic residues" evidence="1">
    <location>
        <begin position="1278"/>
        <end position="1290"/>
    </location>
</feature>
<feature type="compositionally biased region" description="Basic and acidic residues" evidence="1">
    <location>
        <begin position="659"/>
        <end position="676"/>
    </location>
</feature>
<feature type="compositionally biased region" description="Low complexity" evidence="1">
    <location>
        <begin position="913"/>
        <end position="922"/>
    </location>
</feature>
<feature type="compositionally biased region" description="Basic and acidic residues" evidence="1">
    <location>
        <begin position="868"/>
        <end position="886"/>
    </location>
</feature>
<feature type="region of interest" description="Disordered" evidence="1">
    <location>
        <begin position="1502"/>
        <end position="1548"/>
    </location>
</feature>
<feature type="region of interest" description="Disordered" evidence="1">
    <location>
        <begin position="1061"/>
        <end position="1466"/>
    </location>
</feature>
<gene>
    <name evidence="2" type="ORF">VNI00_007952</name>
</gene>
<feature type="compositionally biased region" description="Basic and acidic residues" evidence="1">
    <location>
        <begin position="1787"/>
        <end position="1797"/>
    </location>
</feature>
<feature type="region of interest" description="Disordered" evidence="1">
    <location>
        <begin position="862"/>
        <end position="888"/>
    </location>
</feature>
<feature type="compositionally biased region" description="Basic and acidic residues" evidence="1">
    <location>
        <begin position="1181"/>
        <end position="1195"/>
    </location>
</feature>
<feature type="region of interest" description="Disordered" evidence="1">
    <location>
        <begin position="585"/>
        <end position="821"/>
    </location>
</feature>
<protein>
    <submittedName>
        <fullName evidence="2">Uncharacterized protein</fullName>
    </submittedName>
</protein>
<feature type="compositionally biased region" description="Polar residues" evidence="1">
    <location>
        <begin position="1197"/>
        <end position="1210"/>
    </location>
</feature>
<feature type="region of interest" description="Disordered" evidence="1">
    <location>
        <begin position="1571"/>
        <end position="1797"/>
    </location>
</feature>
<evidence type="ECO:0000313" key="3">
    <source>
        <dbReference type="Proteomes" id="UP001383192"/>
    </source>
</evidence>
<dbReference type="EMBL" id="JAYKXP010000026">
    <property type="protein sequence ID" value="KAK7044230.1"/>
    <property type="molecule type" value="Genomic_DNA"/>
</dbReference>
<feature type="compositionally biased region" description="Low complexity" evidence="1">
    <location>
        <begin position="774"/>
        <end position="783"/>
    </location>
</feature>
<evidence type="ECO:0000256" key="1">
    <source>
        <dbReference type="SAM" id="MobiDB-lite"/>
    </source>
</evidence>
<feature type="compositionally biased region" description="Basic and acidic residues" evidence="1">
    <location>
        <begin position="1661"/>
        <end position="1670"/>
    </location>
</feature>
<feature type="compositionally biased region" description="Polar residues" evidence="1">
    <location>
        <begin position="503"/>
        <end position="520"/>
    </location>
</feature>
<feature type="region of interest" description="Disordered" evidence="1">
    <location>
        <begin position="833"/>
        <end position="852"/>
    </location>
</feature>
<feature type="compositionally biased region" description="Basic and acidic residues" evidence="1">
    <location>
        <begin position="1061"/>
        <end position="1085"/>
    </location>
</feature>
<feature type="compositionally biased region" description="Polar residues" evidence="1">
    <location>
        <begin position="946"/>
        <end position="966"/>
    </location>
</feature>
<feature type="region of interest" description="Disordered" evidence="1">
    <location>
        <begin position="1"/>
        <end position="23"/>
    </location>
</feature>
<feature type="compositionally biased region" description="Polar residues" evidence="1">
    <location>
        <begin position="791"/>
        <end position="801"/>
    </location>
</feature>
<feature type="compositionally biased region" description="Polar residues" evidence="1">
    <location>
        <begin position="1125"/>
        <end position="1136"/>
    </location>
</feature>
<feature type="compositionally biased region" description="Basic and acidic residues" evidence="1">
    <location>
        <begin position="373"/>
        <end position="387"/>
    </location>
</feature>
<feature type="compositionally biased region" description="Acidic residues" evidence="1">
    <location>
        <begin position="1030"/>
        <end position="1042"/>
    </location>
</feature>
<feature type="compositionally biased region" description="Basic and acidic residues" evidence="1">
    <location>
        <begin position="1624"/>
        <end position="1646"/>
    </location>
</feature>
<sequence>MASAEVLNASETATEPQLIREEGALLEPKKGGEIEISLQKENGDALDVVGNEATVDASQDTIVNVKDVHATNGIDSDIPTKTLDITAGPEDTDKEVNEADVLSIEKALNGHGAESSIGKAIPPAELEHGLSLTNGTKDQDTVPAHQTLGESTVVNGAEDATLNGLVTAPVEQQPSEPEAGESVEGQLLDPKSPIEGALAAEQDAEPIKENATLALEDSEIIDGVPAAPDIVEAEDSGELLNGAAKEEDGVVEPLVEAVVEIPPVQEEGEVEALIEAKEVEAKEVASQPLETQTADVSVYNAAEDLAESAAVNGTSDNVADLPTPVDFVATKEDKDEDVVQTSPPVTEPTVVPDAAPQDASDKSEVVEQNAVAEEVREVEEVSEKVEPATEDTTSGSVTDGAGEELQDDSKITPVQHPAVVDAVPHAPDTVVDEIRVQVDSDAQAAEPQGVMAEDSVVEPSHVEEESAVPVAEPVEEKTNALAEESSLAVDISAPTDTIIPIETASTEVQGQEAESAQQTSDDQKHEIHSVPVTAAEEVHAVVEMEDTSTDGDQAVQDAAIEQVTEAESVAADTVVEDVTQEDATAAPIVAHADDPSVAKDVDQSTEKEAVDTANEVKTEQPVAPVAEEVAPVEDVQQGAAVTSEAAHDAVDPIPTAPDTVREENGSGAETESRIAEKEDDNDEEVAIPVDEATVESIESKPQVTDISESTVNEQDTTVTTSDPVHTESLLDAEQEQVDNLVKEEPVAEQVVNDDKAEEDSKAQASRVPVENDDAGAALLTADAEVADQEDLSTQADTSDAVETSVEPPQEDSVPVVESNGPVLGVEEVVSPETDAANIESQAETETNLPVETAPALTEQLVEATTSDEPVRDAPVEVVEETAKETSEDAIGEAAVTDTSVGASEVQLEEVQELQEQPQAPVVGAATESSSDATKDQLFTLIADSQAEPTSTDVTLNEDTAVEQTTADAVIEDRVAPPAPEDSNVDSTMETAINEKDTQEAGEDASADLNSVKDAEEDATVPSEDVVSPGDESESDAEEEEEPVIVPRRARALTVVTVTVEQEVHVHDHDPHAPADSQDDRREPCRIRRKALVPPAEEEAALSTDDTRSSQLDVQSSDIERPKSPWTPSYSVTSQGPSIAAEEDIPEIERLPPSSEPEEASKDTATVPVVNVFIPDTTEGEVEAKQGDKEEERERPTSPWTPSYSVSQQGSPAAVVKEIEEAQDPAPEPKEEVAEATNVTEVTEETIATTADVPEKVAAPEVEDSTKVEVPTVVIPGAEAEEANETTEVTEEPSRPKSPWTPSYSVSRQGSPAPPVPELPKTEETEPVELVNEETVADVKMDEQAATPEVHVSQADETDVPPTSADASEQANEDVIKAEDLAATDADVPPRPTSPWTPSYSVSVQGSPQPPASDLPAEAAHEAVVQPPAEESSSQSEGLVVETTAVTEETPVAPEVALASEPTKDEEVKVADVKVDESADLAVESEVEAVEQQEQQEKAVLPSLEIPQAPAQPEPESKSPWTPSYSVTTQGTDTNSEEIASKDEEEVAQEPIVVAPVPVAAKSSESVCPSPLPGYYGDANEPLQLTVDTNSTATPDRPRSPWTPSYSVMRQGSGVMDEDKDEAELDRLEKLPEPVEKQGTEATHADDPVSVSIEAPSENATEEAKPEEKSIEPFPSAQDDQRSLTSLDTVTKDDSQPLPSPSARSRLASTASSLIFPGGWFSKAPAGRTSLDNAKGEFAASTSTSKPTSPVEPMPQVEEGDHAKDVPETEAAQTAEEVPATSPTSISSEEKKRWCIIM</sequence>
<evidence type="ECO:0000313" key="2">
    <source>
        <dbReference type="EMBL" id="KAK7044230.1"/>
    </source>
</evidence>